<dbReference type="PANTHER" id="PTHR43389:SF29">
    <property type="entry name" value="VACUOLAR PROTON PUMP SUBUNIT B"/>
    <property type="match status" value="1"/>
</dbReference>
<dbReference type="EMBL" id="LS974621">
    <property type="protein sequence ID" value="CAG7877234.1"/>
    <property type="molecule type" value="Genomic_DNA"/>
</dbReference>
<organism evidence="3 4">
    <name type="scientific">Brassica campestris</name>
    <name type="common">Field mustard</name>
    <dbReference type="NCBI Taxonomy" id="3711"/>
    <lineage>
        <taxon>Eukaryota</taxon>
        <taxon>Viridiplantae</taxon>
        <taxon>Streptophyta</taxon>
        <taxon>Embryophyta</taxon>
        <taxon>Tracheophyta</taxon>
        <taxon>Spermatophyta</taxon>
        <taxon>Magnoliopsida</taxon>
        <taxon>eudicotyledons</taxon>
        <taxon>Gunneridae</taxon>
        <taxon>Pentapetalae</taxon>
        <taxon>rosids</taxon>
        <taxon>malvids</taxon>
        <taxon>Brassicales</taxon>
        <taxon>Brassicaceae</taxon>
        <taxon>Brassiceae</taxon>
        <taxon>Brassica</taxon>
    </lineage>
</organism>
<dbReference type="Proteomes" id="UP000694005">
    <property type="component" value="Chromosome A05"/>
</dbReference>
<gene>
    <name evidence="3" type="ORF">BRAPAZ1V2_A05P37550.2</name>
</gene>
<sequence>MRRGQVMEVDGEKAVVQGNWLYKFNVLNKLIFFWFQVFERTSEIDTVQFTELLKTHVSQEMLGRIFNGSRKTIDYGPPILPEAYLDISDVHETIPEGINLRGDINVCAKSSFLRYWFSLDINCCCFIFSKKTLSVALLMHLHRIPLLQLCWLQLWLKKPETVSFAL</sequence>
<accession>A0A8D9DKE7</accession>
<dbReference type="GO" id="GO:0006811">
    <property type="term" value="P:monoatomic ion transport"/>
    <property type="evidence" value="ECO:0007669"/>
    <property type="project" value="UniProtKB-KW"/>
</dbReference>
<evidence type="ECO:0000313" key="4">
    <source>
        <dbReference type="Proteomes" id="UP000694005"/>
    </source>
</evidence>
<evidence type="ECO:0000313" key="3">
    <source>
        <dbReference type="EMBL" id="CAG7877234.1"/>
    </source>
</evidence>
<dbReference type="InterPro" id="IPR022879">
    <property type="entry name" value="V-ATPase_su_B/beta"/>
</dbReference>
<dbReference type="Gene3D" id="3.40.50.12240">
    <property type="match status" value="1"/>
</dbReference>
<reference evidence="3 4" key="1">
    <citation type="submission" date="2021-07" db="EMBL/GenBank/DDBJ databases">
        <authorList>
            <consortium name="Genoscope - CEA"/>
            <person name="William W."/>
        </authorList>
    </citation>
    <scope>NUCLEOTIDE SEQUENCE [LARGE SCALE GENOMIC DNA]</scope>
</reference>
<proteinExistence type="predicted"/>
<keyword evidence="1" id="KW-0813">Transport</keyword>
<keyword evidence="2" id="KW-0406">Ion transport</keyword>
<evidence type="ECO:0000256" key="2">
    <source>
        <dbReference type="ARBA" id="ARBA00023065"/>
    </source>
</evidence>
<dbReference type="Gramene" id="A05p37550.2_BraZ1">
    <property type="protein sequence ID" value="A05p37550.2_BraZ1.CDS"/>
    <property type="gene ID" value="A05g37550.2_BraZ1"/>
</dbReference>
<dbReference type="AlphaFoldDB" id="A0A8D9DKE7"/>
<evidence type="ECO:0000256" key="1">
    <source>
        <dbReference type="ARBA" id="ARBA00022448"/>
    </source>
</evidence>
<protein>
    <submittedName>
        <fullName evidence="3">Uncharacterized protein</fullName>
    </submittedName>
</protein>
<name>A0A8D9DKE7_BRACM</name>
<dbReference type="PANTHER" id="PTHR43389">
    <property type="entry name" value="V-TYPE PROTON ATPASE SUBUNIT B"/>
    <property type="match status" value="1"/>
</dbReference>